<comment type="caution">
    <text evidence="2">The sequence shown here is derived from an EMBL/GenBank/DDBJ whole genome shotgun (WGS) entry which is preliminary data.</text>
</comment>
<keyword evidence="1" id="KW-1133">Transmembrane helix</keyword>
<evidence type="ECO:0000313" key="2">
    <source>
        <dbReference type="EMBL" id="RZF59059.1"/>
    </source>
</evidence>
<evidence type="ECO:0000256" key="1">
    <source>
        <dbReference type="SAM" id="Phobius"/>
    </source>
</evidence>
<dbReference type="OrthoDB" id="7568057at2"/>
<name>A0A4Q6XQW0_9SPHN</name>
<gene>
    <name evidence="2" type="ORF">EWE75_23825</name>
</gene>
<dbReference type="EMBL" id="SGIS01000097">
    <property type="protein sequence ID" value="RZF59059.1"/>
    <property type="molecule type" value="Genomic_DNA"/>
</dbReference>
<dbReference type="Proteomes" id="UP000292085">
    <property type="component" value="Unassembled WGS sequence"/>
</dbReference>
<keyword evidence="3" id="KW-1185">Reference proteome</keyword>
<reference evidence="2 3" key="1">
    <citation type="submission" date="2019-02" db="EMBL/GenBank/DDBJ databases">
        <authorList>
            <person name="Li Y."/>
        </authorList>
    </citation>
    <scope>NUCLEOTIDE SEQUENCE [LARGE SCALE GENOMIC DNA]</scope>
    <source>
        <strain evidence="2 3">3-7</strain>
    </source>
</reference>
<dbReference type="RefSeq" id="WP_130160533.1">
    <property type="nucleotide sequence ID" value="NZ_SGIS01000097.1"/>
</dbReference>
<proteinExistence type="predicted"/>
<organism evidence="2 3">
    <name type="scientific">Sphingomonas populi</name>
    <dbReference type="NCBI Taxonomy" id="2484750"/>
    <lineage>
        <taxon>Bacteria</taxon>
        <taxon>Pseudomonadati</taxon>
        <taxon>Pseudomonadota</taxon>
        <taxon>Alphaproteobacteria</taxon>
        <taxon>Sphingomonadales</taxon>
        <taxon>Sphingomonadaceae</taxon>
        <taxon>Sphingomonas</taxon>
    </lineage>
</organism>
<sequence length="220" mass="24415">MLSPRVLRWLHRIGYLTTIVVALEACAIGYFAHKNWQLRQNAIESTRTHTGPMTAASAGYVAKDVDRLLITLPPLQRLPDGSLRLAVMPSFGREWFAIALAPRSIGTVATLIVAHRNTATPSGIDGWGTPQHFTVPRDVYSRMISDIDQLVERWPGEANLWTDGTPLAFERKKQGRVFSGFGNSPSHYGKVAALIRNRLAPYSPALAVLDEDWVAETNRN</sequence>
<protein>
    <submittedName>
        <fullName evidence="2">Uncharacterized protein</fullName>
    </submittedName>
</protein>
<feature type="transmembrane region" description="Helical" evidence="1">
    <location>
        <begin position="12"/>
        <end position="32"/>
    </location>
</feature>
<accession>A0A4Q6XQW0</accession>
<evidence type="ECO:0000313" key="3">
    <source>
        <dbReference type="Proteomes" id="UP000292085"/>
    </source>
</evidence>
<dbReference type="AlphaFoldDB" id="A0A4Q6XQW0"/>
<keyword evidence="1" id="KW-0472">Membrane</keyword>
<keyword evidence="1" id="KW-0812">Transmembrane</keyword>